<protein>
    <submittedName>
        <fullName evidence="3">HYR domain-containing protein</fullName>
    </submittedName>
</protein>
<dbReference type="Pfam" id="PF02494">
    <property type="entry name" value="HYR"/>
    <property type="match status" value="1"/>
</dbReference>
<dbReference type="EMBL" id="FZNX01000002">
    <property type="protein sequence ID" value="SNR56690.1"/>
    <property type="molecule type" value="Genomic_DNA"/>
</dbReference>
<evidence type="ECO:0000259" key="2">
    <source>
        <dbReference type="PROSITE" id="PS50825"/>
    </source>
</evidence>
<proteinExistence type="predicted"/>
<evidence type="ECO:0000313" key="4">
    <source>
        <dbReference type="Proteomes" id="UP000198412"/>
    </source>
</evidence>
<keyword evidence="1" id="KW-0677">Repeat</keyword>
<sequence length="203" mass="22102">MKKNYFIGLLFSSILLVFLQYSDIFMSFFKTQIDTELLPKNNFPYAYLAKKEPTSIVEYNYFYNEESEYFVEDTETVKEAKSNAVEVIEKVSFDAGCPNSPITQNNDLGNCYAVVTFTAPTASSGNKVTQTAGLASGSAFPVGTTTNTFEETTDPGDVFVGSCSFDVIITDNEAPTASNPAAVVVECTVDIPAVDITDVIDEA</sequence>
<dbReference type="RefSeq" id="WP_141107290.1">
    <property type="nucleotide sequence ID" value="NZ_FZNX01000002.1"/>
</dbReference>
<reference evidence="4" key="1">
    <citation type="submission" date="2017-06" db="EMBL/GenBank/DDBJ databases">
        <authorList>
            <person name="Varghese N."/>
            <person name="Submissions S."/>
        </authorList>
    </citation>
    <scope>NUCLEOTIDE SEQUENCE [LARGE SCALE GENOMIC DNA]</scope>
    <source>
        <strain evidence="4">DSM 27993</strain>
    </source>
</reference>
<keyword evidence="4" id="KW-1185">Reference proteome</keyword>
<feature type="domain" description="HYR" evidence="2">
    <location>
        <begin position="85"/>
        <end position="171"/>
    </location>
</feature>
<feature type="non-terminal residue" evidence="3">
    <location>
        <position position="203"/>
    </location>
</feature>
<accession>A0A238XDB6</accession>
<dbReference type="Proteomes" id="UP000198412">
    <property type="component" value="Unassembled WGS sequence"/>
</dbReference>
<evidence type="ECO:0000256" key="1">
    <source>
        <dbReference type="ARBA" id="ARBA00022737"/>
    </source>
</evidence>
<dbReference type="AlphaFoldDB" id="A0A238XDB6"/>
<dbReference type="OrthoDB" id="5500612at2"/>
<organism evidence="3 4">
    <name type="scientific">Lutibacter flavus</name>
    <dbReference type="NCBI Taxonomy" id="691689"/>
    <lineage>
        <taxon>Bacteria</taxon>
        <taxon>Pseudomonadati</taxon>
        <taxon>Bacteroidota</taxon>
        <taxon>Flavobacteriia</taxon>
        <taxon>Flavobacteriales</taxon>
        <taxon>Flavobacteriaceae</taxon>
        <taxon>Lutibacter</taxon>
    </lineage>
</organism>
<evidence type="ECO:0000313" key="3">
    <source>
        <dbReference type="EMBL" id="SNR56690.1"/>
    </source>
</evidence>
<dbReference type="InterPro" id="IPR003410">
    <property type="entry name" value="HYR_dom"/>
</dbReference>
<dbReference type="PROSITE" id="PS50825">
    <property type="entry name" value="HYR"/>
    <property type="match status" value="1"/>
</dbReference>
<name>A0A238XDB6_9FLAO</name>
<gene>
    <name evidence="3" type="ORF">SAMN04488111_1817</name>
</gene>